<gene>
    <name evidence="2" type="ORF">PHYBLDRAFT_165714</name>
</gene>
<dbReference type="RefSeq" id="XP_018295266.1">
    <property type="nucleotide sequence ID" value="XM_018435287.1"/>
</dbReference>
<evidence type="ECO:0000256" key="1">
    <source>
        <dbReference type="SAM" id="Phobius"/>
    </source>
</evidence>
<reference evidence="3" key="1">
    <citation type="submission" date="2015-06" db="EMBL/GenBank/DDBJ databases">
        <title>Expansion of signal transduction pathways in fungi by whole-genome duplication.</title>
        <authorList>
            <consortium name="DOE Joint Genome Institute"/>
            <person name="Corrochano L.M."/>
            <person name="Kuo A."/>
            <person name="Marcet-Houben M."/>
            <person name="Polaino S."/>
            <person name="Salamov A."/>
            <person name="Villalobos J.M."/>
            <person name="Alvarez M.I."/>
            <person name="Avalos J."/>
            <person name="Benito E.P."/>
            <person name="Benoit I."/>
            <person name="Burger G."/>
            <person name="Camino L.P."/>
            <person name="Canovas D."/>
            <person name="Cerda-Olmedo E."/>
            <person name="Cheng J.-F."/>
            <person name="Dominguez A."/>
            <person name="Elias M."/>
            <person name="Eslava A.P."/>
            <person name="Glaser F."/>
            <person name="Grimwood J."/>
            <person name="Gutierrez G."/>
            <person name="Heitman J."/>
            <person name="Henrissat B."/>
            <person name="Iturriaga E.A."/>
            <person name="Lang B.F."/>
            <person name="Lavin J.L."/>
            <person name="Lee S."/>
            <person name="Li W."/>
            <person name="Lindquist E."/>
            <person name="Lopez-Garcia S."/>
            <person name="Luque E.M."/>
            <person name="Marcos A.T."/>
            <person name="Martin J."/>
            <person name="McCluskey K."/>
            <person name="Medina H.R."/>
            <person name="Miralles-Duran A."/>
            <person name="Miyazaki A."/>
            <person name="Munoz-Torres E."/>
            <person name="Oguiza J.A."/>
            <person name="Ohm R."/>
            <person name="Olmedo M."/>
            <person name="Orejas M."/>
            <person name="Ortiz-Castellanos L."/>
            <person name="Pisabarro A.G."/>
            <person name="Rodriguez-Romero J."/>
            <person name="Ruiz-Herrera J."/>
            <person name="Ruiz-Vazquez R."/>
            <person name="Sanz C."/>
            <person name="Schackwitz W."/>
            <person name="Schmutz J."/>
            <person name="Shahriari M."/>
            <person name="Shelest E."/>
            <person name="Silva-Franco F."/>
            <person name="Soanes D."/>
            <person name="Syed K."/>
            <person name="Tagua V.G."/>
            <person name="Talbot N.J."/>
            <person name="Thon M."/>
            <person name="De vries R.P."/>
            <person name="Wiebenga A."/>
            <person name="Yadav J.S."/>
            <person name="Braun E.L."/>
            <person name="Baker S."/>
            <person name="Garre V."/>
            <person name="Horwitz B."/>
            <person name="Torres-Martinez S."/>
            <person name="Idnurm A."/>
            <person name="Herrera-Estrella A."/>
            <person name="Gabaldon T."/>
            <person name="Grigoriev I.V."/>
        </authorList>
    </citation>
    <scope>NUCLEOTIDE SEQUENCE [LARGE SCALE GENOMIC DNA]</scope>
    <source>
        <strain evidence="3">NRRL 1555(-)</strain>
    </source>
</reference>
<dbReference type="VEuPathDB" id="FungiDB:PHYBLDRAFT_165714"/>
<feature type="transmembrane region" description="Helical" evidence="1">
    <location>
        <begin position="226"/>
        <end position="247"/>
    </location>
</feature>
<sequence length="259" mass="30851">MCTFYIFFHAFTLPINLRDLLAYQKYLLTILKAPTKQISYLEFIVDWEKMNGTISFRVFTEHVEQQLIKRTTEKKNYARDKQYEKTVPFSIKQSVQKKIKNSLNKSRVYYIYESKQGSFKLSMQTKEKIKSRELMRDTTLYMKGTCKRRMDMRISFENVKKVFLKRSQQEYCHWDNISHKHKHRKYNFVQDPLINFFVTIFSHTLIHPTFLTRNGLVFGNLGFLTTFVWFGVILFGGGLSTYLSACLPNHLYSNRKTAS</sequence>
<keyword evidence="1" id="KW-0472">Membrane</keyword>
<dbReference type="EMBL" id="KV440975">
    <property type="protein sequence ID" value="OAD77226.1"/>
    <property type="molecule type" value="Genomic_DNA"/>
</dbReference>
<feature type="transmembrane region" description="Helical" evidence="1">
    <location>
        <begin position="188"/>
        <end position="206"/>
    </location>
</feature>
<evidence type="ECO:0000313" key="3">
    <source>
        <dbReference type="Proteomes" id="UP000077315"/>
    </source>
</evidence>
<evidence type="ECO:0000313" key="2">
    <source>
        <dbReference type="EMBL" id="OAD77226.1"/>
    </source>
</evidence>
<keyword evidence="1" id="KW-1133">Transmembrane helix</keyword>
<protein>
    <submittedName>
        <fullName evidence="2">Uncharacterized protein</fullName>
    </submittedName>
</protein>
<keyword evidence="1" id="KW-0812">Transmembrane</keyword>
<dbReference type="Proteomes" id="UP000077315">
    <property type="component" value="Unassembled WGS sequence"/>
</dbReference>
<proteinExistence type="predicted"/>
<accession>A0A167P4C4</accession>
<keyword evidence="3" id="KW-1185">Reference proteome</keyword>
<dbReference type="AlphaFoldDB" id="A0A167P4C4"/>
<dbReference type="GeneID" id="28996193"/>
<organism evidence="2 3">
    <name type="scientific">Phycomyces blakesleeanus (strain ATCC 8743b / DSM 1359 / FGSC 10004 / NBRC 33097 / NRRL 1555)</name>
    <dbReference type="NCBI Taxonomy" id="763407"/>
    <lineage>
        <taxon>Eukaryota</taxon>
        <taxon>Fungi</taxon>
        <taxon>Fungi incertae sedis</taxon>
        <taxon>Mucoromycota</taxon>
        <taxon>Mucoromycotina</taxon>
        <taxon>Mucoromycetes</taxon>
        <taxon>Mucorales</taxon>
        <taxon>Phycomycetaceae</taxon>
        <taxon>Phycomyces</taxon>
    </lineage>
</organism>
<dbReference type="InParanoid" id="A0A167P4C4"/>
<name>A0A167P4C4_PHYB8</name>